<dbReference type="InterPro" id="IPR029344">
    <property type="entry name" value="SLBP_RNA_bind"/>
</dbReference>
<keyword evidence="2" id="KW-0694">RNA-binding</keyword>
<name>A0A061D2V5_BABBI</name>
<dbReference type="GO" id="GO:0005737">
    <property type="term" value="C:cytoplasm"/>
    <property type="evidence" value="ECO:0007669"/>
    <property type="project" value="TreeGrafter"/>
</dbReference>
<dbReference type="GO" id="GO:0071207">
    <property type="term" value="F:histone pre-mRNA stem-loop binding"/>
    <property type="evidence" value="ECO:0007669"/>
    <property type="project" value="TreeGrafter"/>
</dbReference>
<evidence type="ECO:0000256" key="1">
    <source>
        <dbReference type="ARBA" id="ARBA00006151"/>
    </source>
</evidence>
<dbReference type="InterPro" id="IPR038294">
    <property type="entry name" value="SLBP_RNA_bind_sf"/>
</dbReference>
<dbReference type="PANTHER" id="PTHR17408">
    <property type="entry name" value="HISTONE RNA HAIRPIN-BINDING PROTEIN"/>
    <property type="match status" value="1"/>
</dbReference>
<protein>
    <submittedName>
        <fullName evidence="4">HISTONE RNA HAIRPIN-BINDING domain containing PROTEIN,putative</fullName>
    </submittedName>
</protein>
<dbReference type="EMBL" id="LK391708">
    <property type="protein sequence ID" value="CDR95106.1"/>
    <property type="molecule type" value="Genomic_DNA"/>
</dbReference>
<dbReference type="OMA" id="ELSDSWH"/>
<accession>A0A061D2V5</accession>
<dbReference type="GO" id="GO:0051028">
    <property type="term" value="P:mRNA transport"/>
    <property type="evidence" value="ECO:0007669"/>
    <property type="project" value="TreeGrafter"/>
</dbReference>
<dbReference type="InterPro" id="IPR026502">
    <property type="entry name" value="SLBP1/SLBP2"/>
</dbReference>
<dbReference type="Pfam" id="PF15247">
    <property type="entry name" value="SLBP_RNA_bind"/>
    <property type="match status" value="1"/>
</dbReference>
<dbReference type="GO" id="GO:0006398">
    <property type="term" value="P:mRNA 3'-end processing by stem-loop binding and cleavage"/>
    <property type="evidence" value="ECO:0007669"/>
    <property type="project" value="TreeGrafter"/>
</dbReference>
<evidence type="ECO:0000256" key="2">
    <source>
        <dbReference type="ARBA" id="ARBA00022884"/>
    </source>
</evidence>
<dbReference type="OrthoDB" id="265795at2759"/>
<gene>
    <name evidence="4" type="ORF">BBBOND_0202630</name>
</gene>
<feature type="domain" description="Histone RNA hairpin-binding protein RNA-binding" evidence="3">
    <location>
        <begin position="23"/>
        <end position="93"/>
    </location>
</feature>
<dbReference type="Gene3D" id="1.10.8.1120">
    <property type="entry name" value="Histone RNA hairpin-binding protein RNA-binding domain"/>
    <property type="match status" value="1"/>
</dbReference>
<keyword evidence="5" id="KW-1185">Reference proteome</keyword>
<sequence length="208" mass="23349">MRRAQAFRSDFAVDKGEGVGNAEARAATRLKNINLTKLHASYERYIRTVPRHLRSPALRQSWHPVTPDHRSRSSISQWNREIGAWRRRVYLWSNVADSQCGQLSEAVSKGDVDAFLSICERPPAPDTPATYAQLVDPGCTDVALAPVLYKPSWFNGQLTHAGFQTVEESEFVGRAGKVYDSSENPEFRAFYVDYIKSYTDREPPVGGG</sequence>
<evidence type="ECO:0000313" key="4">
    <source>
        <dbReference type="EMBL" id="CDR95106.1"/>
    </source>
</evidence>
<dbReference type="AlphaFoldDB" id="A0A061D2V5"/>
<dbReference type="PANTHER" id="PTHR17408:SF0">
    <property type="entry name" value="HISTONE RNA HAIRPIN-BINDING PROTEIN"/>
    <property type="match status" value="1"/>
</dbReference>
<dbReference type="RefSeq" id="XP_012767292.1">
    <property type="nucleotide sequence ID" value="XM_012911838.1"/>
</dbReference>
<proteinExistence type="inferred from homology"/>
<comment type="similarity">
    <text evidence="1">Belongs to the SLBP family.</text>
</comment>
<dbReference type="Proteomes" id="UP000033188">
    <property type="component" value="Chromosome 2"/>
</dbReference>
<dbReference type="VEuPathDB" id="PiroplasmaDB:BBBOND_0202630"/>
<dbReference type="GeneID" id="24563647"/>
<evidence type="ECO:0000259" key="3">
    <source>
        <dbReference type="Pfam" id="PF15247"/>
    </source>
</evidence>
<dbReference type="GO" id="GO:0071204">
    <property type="term" value="C:histone pre-mRNA 3'end processing complex"/>
    <property type="evidence" value="ECO:0007669"/>
    <property type="project" value="TreeGrafter"/>
</dbReference>
<dbReference type="KEGG" id="bbig:BBBOND_0202630"/>
<organism evidence="4 5">
    <name type="scientific">Babesia bigemina</name>
    <dbReference type="NCBI Taxonomy" id="5866"/>
    <lineage>
        <taxon>Eukaryota</taxon>
        <taxon>Sar</taxon>
        <taxon>Alveolata</taxon>
        <taxon>Apicomplexa</taxon>
        <taxon>Aconoidasida</taxon>
        <taxon>Piroplasmida</taxon>
        <taxon>Babesiidae</taxon>
        <taxon>Babesia</taxon>
    </lineage>
</organism>
<reference evidence="5" key="1">
    <citation type="submission" date="2014-06" db="EMBL/GenBank/DDBJ databases">
        <authorList>
            <person name="Aslett M."/>
            <person name="De Silva N."/>
        </authorList>
    </citation>
    <scope>NUCLEOTIDE SEQUENCE [LARGE SCALE GENOMIC DNA]</scope>
    <source>
        <strain evidence="5">Bond</strain>
    </source>
</reference>
<evidence type="ECO:0000313" key="5">
    <source>
        <dbReference type="Proteomes" id="UP000033188"/>
    </source>
</evidence>
<dbReference type="STRING" id="5866.A0A061D2V5"/>
<dbReference type="GO" id="GO:0003729">
    <property type="term" value="F:mRNA binding"/>
    <property type="evidence" value="ECO:0007669"/>
    <property type="project" value="InterPro"/>
</dbReference>